<accession>A0A926HUT9</accession>
<evidence type="ECO:0000313" key="4">
    <source>
        <dbReference type="EMBL" id="MBC8535911.1"/>
    </source>
</evidence>
<feature type="transmembrane region" description="Helical" evidence="3">
    <location>
        <begin position="56"/>
        <end position="74"/>
    </location>
</feature>
<reference evidence="4" key="1">
    <citation type="submission" date="2020-08" db="EMBL/GenBank/DDBJ databases">
        <title>Genome public.</title>
        <authorList>
            <person name="Liu C."/>
            <person name="Sun Q."/>
        </authorList>
    </citation>
    <scope>NUCLEOTIDE SEQUENCE</scope>
    <source>
        <strain evidence="4">BX7</strain>
    </source>
</reference>
<dbReference type="PANTHER" id="PTHR34295">
    <property type="entry name" value="BIOTIN TRANSPORTER BIOY"/>
    <property type="match status" value="1"/>
</dbReference>
<sequence length="187" mass="20296">MTNTKNNVRSIVLCALFAALSAVGAFIKIPLPVIPMTLQFFFVALSGILLGPRRGLLSQLCYLLVGLAGFPVFTKGGGVSYVFEMSFGYLIGFVFAAFVIGTVYRKLESRGFVGMLVACLCGMLTNHFFGCLHMYLLSNFYLHSAMSFWRVIQIGSITFLPSDSVACLLTALIASKVVPLLKRAGLV</sequence>
<feature type="transmembrane region" description="Helical" evidence="3">
    <location>
        <begin position="86"/>
        <end position="104"/>
    </location>
</feature>
<dbReference type="Pfam" id="PF02632">
    <property type="entry name" value="BioY"/>
    <property type="match status" value="1"/>
</dbReference>
<keyword evidence="2 3" id="KW-0472">Membrane</keyword>
<dbReference type="GO" id="GO:0005886">
    <property type="term" value="C:plasma membrane"/>
    <property type="evidence" value="ECO:0007669"/>
    <property type="project" value="UniProtKB-SubCell"/>
</dbReference>
<keyword evidence="5" id="KW-1185">Reference proteome</keyword>
<dbReference type="EMBL" id="JACRSP010000002">
    <property type="protein sequence ID" value="MBC8535911.1"/>
    <property type="molecule type" value="Genomic_DNA"/>
</dbReference>
<proteinExistence type="inferred from homology"/>
<comment type="subcellular location">
    <subcellularLocation>
        <location evidence="2">Cell membrane</location>
        <topology evidence="2">Multi-pass membrane protein</topology>
    </subcellularLocation>
</comment>
<dbReference type="PANTHER" id="PTHR34295:SF1">
    <property type="entry name" value="BIOTIN TRANSPORTER BIOY"/>
    <property type="match status" value="1"/>
</dbReference>
<evidence type="ECO:0000256" key="2">
    <source>
        <dbReference type="PIRNR" id="PIRNR016661"/>
    </source>
</evidence>
<evidence type="ECO:0000313" key="5">
    <source>
        <dbReference type="Proteomes" id="UP000620366"/>
    </source>
</evidence>
<evidence type="ECO:0000256" key="3">
    <source>
        <dbReference type="SAM" id="Phobius"/>
    </source>
</evidence>
<dbReference type="InterPro" id="IPR003784">
    <property type="entry name" value="BioY"/>
</dbReference>
<dbReference type="AlphaFoldDB" id="A0A926HUT9"/>
<dbReference type="GO" id="GO:0015225">
    <property type="term" value="F:biotin transmembrane transporter activity"/>
    <property type="evidence" value="ECO:0007669"/>
    <property type="project" value="UniProtKB-UniRule"/>
</dbReference>
<dbReference type="PIRSF" id="PIRSF016661">
    <property type="entry name" value="BioY"/>
    <property type="match status" value="1"/>
</dbReference>
<organism evidence="4 5">
    <name type="scientific">Feifania hominis</name>
    <dbReference type="NCBI Taxonomy" id="2763660"/>
    <lineage>
        <taxon>Bacteria</taxon>
        <taxon>Bacillati</taxon>
        <taxon>Bacillota</taxon>
        <taxon>Clostridia</taxon>
        <taxon>Eubacteriales</taxon>
        <taxon>Feifaniaceae</taxon>
        <taxon>Feifania</taxon>
    </lineage>
</organism>
<dbReference type="Proteomes" id="UP000620366">
    <property type="component" value="Unassembled WGS sequence"/>
</dbReference>
<keyword evidence="2" id="KW-0813">Transport</keyword>
<name>A0A926HUT9_9FIRM</name>
<feature type="transmembrane region" description="Helical" evidence="3">
    <location>
        <begin position="111"/>
        <end position="136"/>
    </location>
</feature>
<comment type="similarity">
    <text evidence="1 2">Belongs to the BioY family.</text>
</comment>
<protein>
    <recommendedName>
        <fullName evidence="2">Biotin transporter</fullName>
    </recommendedName>
</protein>
<feature type="transmembrane region" description="Helical" evidence="3">
    <location>
        <begin position="34"/>
        <end position="51"/>
    </location>
</feature>
<comment type="caution">
    <text evidence="4">The sequence shown here is derived from an EMBL/GenBank/DDBJ whole genome shotgun (WGS) entry which is preliminary data.</text>
</comment>
<keyword evidence="3" id="KW-0812">Transmembrane</keyword>
<gene>
    <name evidence="4" type="ORF">H8695_04295</name>
</gene>
<dbReference type="RefSeq" id="WP_249299653.1">
    <property type="nucleotide sequence ID" value="NZ_JACRSP010000002.1"/>
</dbReference>
<keyword evidence="2" id="KW-1003">Cell membrane</keyword>
<keyword evidence="3" id="KW-1133">Transmembrane helix</keyword>
<feature type="transmembrane region" description="Helical" evidence="3">
    <location>
        <begin position="148"/>
        <end position="174"/>
    </location>
</feature>
<dbReference type="Gene3D" id="1.10.1760.20">
    <property type="match status" value="1"/>
</dbReference>
<evidence type="ECO:0000256" key="1">
    <source>
        <dbReference type="ARBA" id="ARBA00010692"/>
    </source>
</evidence>